<evidence type="ECO:0000313" key="2">
    <source>
        <dbReference type="EMBL" id="KNC37649.1"/>
    </source>
</evidence>
<accession>A0A0L0D1U5</accession>
<sequence length="100" mass="11962">MLVKTPRNLSWMILLCLSIWLAGNIQKKKKKKKKKKKNTYIYIYIYIYIYKYMHMFYNISSYIILFFHPTSIRISSSTSNSTSLLILFMSKFLIALTKSL</sequence>
<proteinExistence type="predicted"/>
<reference evidence="3" key="2">
    <citation type="submission" date="2015-07" db="EMBL/GenBank/DDBJ databases">
        <title>The genome sequence of Plasmodium falciparum RAJ116.</title>
        <authorList>
            <consortium name="The Broad Institute Genome Sequencing Platform"/>
            <person name="Volkman S.K."/>
            <person name="Neafsey D.E."/>
            <person name="Dash A.P."/>
            <person name="Chitnis C.E."/>
            <person name="Hartl D.L."/>
            <person name="Young S.K."/>
            <person name="Kodira C.D."/>
            <person name="Zeng Q."/>
            <person name="Koehrsen M."/>
            <person name="Godfrey P."/>
            <person name="Alvarado L."/>
            <person name="Berlin A."/>
            <person name="Borenstein D."/>
            <person name="Chen Z."/>
            <person name="Engels R."/>
            <person name="Freedman E."/>
            <person name="Gellesch M."/>
            <person name="Goldberg J."/>
            <person name="Griggs A."/>
            <person name="Gujja S."/>
            <person name="Heiman D."/>
            <person name="Hepburn T."/>
            <person name="Howarth C."/>
            <person name="Jen D."/>
            <person name="Larson L."/>
            <person name="Lewis B."/>
            <person name="Mehta T."/>
            <person name="Park D."/>
            <person name="Pearson M."/>
            <person name="Roberts A."/>
            <person name="Saif S."/>
            <person name="Shea T."/>
            <person name="Shenoy N."/>
            <person name="Sisk P."/>
            <person name="Stolte C."/>
            <person name="Sykes S."/>
            <person name="Walk T."/>
            <person name="White J."/>
            <person name="Yandava C."/>
            <person name="Wirth D.F."/>
            <person name="Nusbaum C."/>
            <person name="Birren B."/>
        </authorList>
    </citation>
    <scope>NUCLEOTIDE SEQUENCE [LARGE SCALE GENOMIC DNA]</scope>
    <source>
        <strain evidence="3">RAJ116</strain>
    </source>
</reference>
<dbReference type="Proteomes" id="UP000054566">
    <property type="component" value="Unassembled WGS sequence"/>
</dbReference>
<dbReference type="AlphaFoldDB" id="A0A0L0D1U5"/>
<feature type="transmembrane region" description="Helical" evidence="1">
    <location>
        <begin position="43"/>
        <end position="67"/>
    </location>
</feature>
<name>A0A0L0D1U5_PLAFA</name>
<dbReference type="EMBL" id="GG664618">
    <property type="protein sequence ID" value="KNC37649.1"/>
    <property type="molecule type" value="Genomic_DNA"/>
</dbReference>
<feature type="transmembrane region" description="Helical" evidence="1">
    <location>
        <begin position="79"/>
        <end position="97"/>
    </location>
</feature>
<protein>
    <submittedName>
        <fullName evidence="2">Uncharacterized protein</fullName>
    </submittedName>
</protein>
<organism evidence="2 3">
    <name type="scientific">Plasmodium falciparum RAJ116</name>
    <dbReference type="NCBI Taxonomy" id="580058"/>
    <lineage>
        <taxon>Eukaryota</taxon>
        <taxon>Sar</taxon>
        <taxon>Alveolata</taxon>
        <taxon>Apicomplexa</taxon>
        <taxon>Aconoidasida</taxon>
        <taxon>Haemosporida</taxon>
        <taxon>Plasmodiidae</taxon>
        <taxon>Plasmodium</taxon>
        <taxon>Plasmodium (Laverania)</taxon>
    </lineage>
</organism>
<gene>
    <name evidence="2" type="ORF">PFLG_02877</name>
</gene>
<evidence type="ECO:0000256" key="1">
    <source>
        <dbReference type="SAM" id="Phobius"/>
    </source>
</evidence>
<keyword evidence="1" id="KW-0812">Transmembrane</keyword>
<evidence type="ECO:0000313" key="3">
    <source>
        <dbReference type="Proteomes" id="UP000054566"/>
    </source>
</evidence>
<keyword evidence="1" id="KW-0472">Membrane</keyword>
<keyword evidence="1" id="KW-1133">Transmembrane helix</keyword>
<reference evidence="3" key="1">
    <citation type="submission" date="2015-07" db="EMBL/GenBank/DDBJ databases">
        <title>Annotation of Plasmodium falciparum RAJ116.</title>
        <authorList>
            <consortium name="The Broad Institute Genome Sequencing Platform"/>
            <person name="Volkman S.K."/>
            <person name="Neafsey D.E."/>
            <person name="Dash A.P."/>
            <person name="Chitnis C.E."/>
            <person name="Hartl D.L."/>
            <person name="Young S.K."/>
            <person name="Zeng Q."/>
            <person name="Koehrsen M."/>
            <person name="Alvarado L."/>
            <person name="Berlin A."/>
            <person name="Borenstein D."/>
            <person name="Chapman S.B."/>
            <person name="Chen Z."/>
            <person name="Engels R."/>
            <person name="Freedman E."/>
            <person name="Gellesch M."/>
            <person name="Goldberg J."/>
            <person name="Griggs A."/>
            <person name="Gujja S."/>
            <person name="Heilman E.R."/>
            <person name="Heiman D.I."/>
            <person name="Howarth C."/>
            <person name="Jen D."/>
            <person name="Larson L."/>
            <person name="Mehta T."/>
            <person name="Neiman D."/>
            <person name="Park D."/>
            <person name="Pearson M."/>
            <person name="Roberts A."/>
            <person name="Saif S."/>
            <person name="Shea T."/>
            <person name="Shenoy N."/>
            <person name="Sisk P."/>
            <person name="Stolte C."/>
            <person name="Sykes S."/>
            <person name="Walk T."/>
            <person name="White J."/>
            <person name="Yandava C."/>
            <person name="Haas B."/>
            <person name="Henn M.R."/>
            <person name="Nusbaum C."/>
            <person name="Birren B."/>
        </authorList>
    </citation>
    <scope>NUCLEOTIDE SEQUENCE [LARGE SCALE GENOMIC DNA]</scope>
    <source>
        <strain evidence="3">RAJ116</strain>
    </source>
</reference>
<feature type="transmembrane region" description="Helical" evidence="1">
    <location>
        <begin position="6"/>
        <end position="23"/>
    </location>
</feature>